<reference evidence="10 11" key="1">
    <citation type="journal article" date="2012" name="Genome Biol.">
        <title>Genome and low-iron response of an oceanic diatom adapted to chronic iron limitation.</title>
        <authorList>
            <person name="Lommer M."/>
            <person name="Specht M."/>
            <person name="Roy A.S."/>
            <person name="Kraemer L."/>
            <person name="Andreson R."/>
            <person name="Gutowska M.A."/>
            <person name="Wolf J."/>
            <person name="Bergner S.V."/>
            <person name="Schilhabel M.B."/>
            <person name="Klostermeier U.C."/>
            <person name="Beiko R.G."/>
            <person name="Rosenstiel P."/>
            <person name="Hippler M."/>
            <person name="Laroche J."/>
        </authorList>
    </citation>
    <scope>NUCLEOTIDE SEQUENCE [LARGE SCALE GENOMIC DNA]</scope>
    <source>
        <strain evidence="10 11">CCMP1005</strain>
    </source>
</reference>
<dbReference type="GO" id="GO:0003964">
    <property type="term" value="F:RNA-directed DNA polymerase activity"/>
    <property type="evidence" value="ECO:0007669"/>
    <property type="project" value="UniProtKB-KW"/>
</dbReference>
<feature type="region of interest" description="Disordered" evidence="8">
    <location>
        <begin position="1"/>
        <end position="122"/>
    </location>
</feature>
<dbReference type="AlphaFoldDB" id="K0RL60"/>
<keyword evidence="3" id="KW-0548">Nucleotidyltransferase</keyword>
<dbReference type="Gene3D" id="3.30.70.270">
    <property type="match status" value="2"/>
</dbReference>
<dbReference type="InterPro" id="IPR041373">
    <property type="entry name" value="RT_RNaseH"/>
</dbReference>
<dbReference type="OrthoDB" id="124034at2759"/>
<dbReference type="GO" id="GO:0016787">
    <property type="term" value="F:hydrolase activity"/>
    <property type="evidence" value="ECO:0007669"/>
    <property type="project" value="UniProtKB-KW"/>
</dbReference>
<dbReference type="SUPFAM" id="SSF56672">
    <property type="entry name" value="DNA/RNA polymerases"/>
    <property type="match status" value="1"/>
</dbReference>
<dbReference type="FunFam" id="3.10.20.370:FF:000001">
    <property type="entry name" value="Retrovirus-related Pol polyprotein from transposon 17.6-like protein"/>
    <property type="match status" value="1"/>
</dbReference>
<keyword evidence="11" id="KW-1185">Reference proteome</keyword>
<sequence>MSRLISYRKSWDPTKSLKENFPLGETRNFRAEILNPAGAQVSRETREAAEKKRNDKKRDRDDADKKGNGNDGGPNKRRGKKWNRKNKNGNGRGNQGNGGDRGGDVNGNHRQHNASKNAPANGDSRVVLLNGVDCKWKNCRINPESDKFDWEEAKKYMFNEGGKKTWYANIFYAENNRRKGRPAQSNYQMAQSNFQSPVQGQVQGPHYQSAYPPVSQAYNQQYMPPQPYMPMPPHGQAFQPAPPAQPPPSGDYVSSESYLGLREVNTDTYSVNEETWKHITKDYSVQPNPSGKTSFPSPTLRSTAGACLAFATSPAFRPDVRGAPCSFVPSEPPRHGRPDFGKPPSHHSHCAQTAESLAFNAFLAWSEPSSDDFYDSQGAPASFLLGEKDFNQLYADGVFDVSSQYVATMESSHYEPSFPETDMFGAMNPSSLACNVGQVSAYAGAPVYDPVSSYAVDALGLDFVGNAFGDCRAEDEYLKYVQSLFVEPVTSVEVEVSPPAFDDLTHDGQQVIYAHQWDSWVKEQTQLDYELMSEPVVSMVADANGNIVPMATCFILVKSIAGVPCGRLMKVLLDSGGSATMLNKRAIPQGAIVDRSERKRPVQTLAGLMEAQGRVQIEGLRLPEFDKSLVINEHSCLTFDRPDCQYDLIVGSDFLAKYGLNLNFKDLQVEWFGITLPMNSTGFTKERQAMVVEQFVYEVENEQTWYDRLHDGVDDGVDSFVAAPILDSKYEENDIDTVIENCQHLTVEQQRDLKKLLLSHTKLFDGTLGLYPHDKMSIELVDGAKPVYRRPYPVPHVHKEAFKRELDRLVEIGVLSKVEEPSLWCLPTFIIPKKLLPGETTPRVRWVSDLRELNKVVKPVQYQLPQINEVLKKRRGYEFFSKLDVSMQFYTFELDEKSKELCTVATPFGNYRYNRVPMGLKISPAFAQAKMEQCLRDIETSDVYIDDVGIFDDDWDGHLSSLDLVLSRLEENGFTINPLKCEWAVKETDWLGYWLTPTGVKPWSKKIDAIVNMDRPKTATELRTFLGMVTYYREMWPRRAHVLKPLTDLTGLPKKSKIDWTPEMDVAFKQMKAIISEDVLLAYPDHNKPFEIYTDASDYQLGACLMQEGRPVAYYSRKLNAAQRNYTTMEKELLAIVETLKEYRSMLLGAQITVYTDHKNLTYENFNTQRVMRWRCFIEEYSPKLVYLEGKLNVLADAYSRLPRFDTVAPSTPSEVTPIVVAHFLAHTPRRPDEVATEGLHPRDDVDAMAFSLDPV</sequence>
<dbReference type="EMBL" id="AGNL01044613">
    <property type="protein sequence ID" value="EJK49606.1"/>
    <property type="molecule type" value="Genomic_DNA"/>
</dbReference>
<dbReference type="Pfam" id="PF00078">
    <property type="entry name" value="RVT_1"/>
    <property type="match status" value="1"/>
</dbReference>
<feature type="region of interest" description="Disordered" evidence="8">
    <location>
        <begin position="233"/>
        <end position="255"/>
    </location>
</feature>
<feature type="compositionally biased region" description="Pro residues" evidence="8">
    <location>
        <begin position="240"/>
        <end position="249"/>
    </location>
</feature>
<proteinExistence type="predicted"/>
<dbReference type="Proteomes" id="UP000266841">
    <property type="component" value="Unassembled WGS sequence"/>
</dbReference>
<evidence type="ECO:0000256" key="7">
    <source>
        <dbReference type="ARBA" id="ARBA00022918"/>
    </source>
</evidence>
<accession>K0RL60</accession>
<evidence type="ECO:0000256" key="8">
    <source>
        <dbReference type="SAM" id="MobiDB-lite"/>
    </source>
</evidence>
<organism evidence="10 11">
    <name type="scientific">Thalassiosira oceanica</name>
    <name type="common">Marine diatom</name>
    <dbReference type="NCBI Taxonomy" id="159749"/>
    <lineage>
        <taxon>Eukaryota</taxon>
        <taxon>Sar</taxon>
        <taxon>Stramenopiles</taxon>
        <taxon>Ochrophyta</taxon>
        <taxon>Bacillariophyta</taxon>
        <taxon>Coscinodiscophyceae</taxon>
        <taxon>Thalassiosirophycidae</taxon>
        <taxon>Thalassiosirales</taxon>
        <taxon>Thalassiosiraceae</taxon>
        <taxon>Thalassiosira</taxon>
    </lineage>
</organism>
<dbReference type="eggNOG" id="ENOG502QT1S">
    <property type="taxonomic scope" value="Eukaryota"/>
</dbReference>
<feature type="compositionally biased region" description="Basic and acidic residues" evidence="8">
    <location>
        <begin position="43"/>
        <end position="68"/>
    </location>
</feature>
<dbReference type="InterPro" id="IPR000477">
    <property type="entry name" value="RT_dom"/>
</dbReference>
<dbReference type="FunFam" id="3.30.70.270:FF:000020">
    <property type="entry name" value="Transposon Tf2-6 polyprotein-like Protein"/>
    <property type="match status" value="1"/>
</dbReference>
<feature type="non-terminal residue" evidence="10">
    <location>
        <position position="1256"/>
    </location>
</feature>
<evidence type="ECO:0000259" key="9">
    <source>
        <dbReference type="PROSITE" id="PS50878"/>
    </source>
</evidence>
<keyword evidence="5" id="KW-0255">Endonuclease</keyword>
<name>K0RL60_THAOC</name>
<keyword evidence="4" id="KW-0540">Nuclease</keyword>
<dbReference type="EC" id="2.7.7.49" evidence="1"/>
<evidence type="ECO:0000256" key="1">
    <source>
        <dbReference type="ARBA" id="ARBA00012493"/>
    </source>
</evidence>
<dbReference type="CDD" id="cd01647">
    <property type="entry name" value="RT_LTR"/>
    <property type="match status" value="1"/>
</dbReference>
<feature type="compositionally biased region" description="Gly residues" evidence="8">
    <location>
        <begin position="90"/>
        <end position="100"/>
    </location>
</feature>
<gene>
    <name evidence="10" type="ORF">THAOC_31501</name>
</gene>
<keyword evidence="2" id="KW-0808">Transferase</keyword>
<evidence type="ECO:0000256" key="4">
    <source>
        <dbReference type="ARBA" id="ARBA00022722"/>
    </source>
</evidence>
<feature type="domain" description="Reverse transcriptase" evidence="9">
    <location>
        <begin position="812"/>
        <end position="995"/>
    </location>
</feature>
<dbReference type="CDD" id="cd09274">
    <property type="entry name" value="RNase_HI_RT_Ty3"/>
    <property type="match status" value="1"/>
</dbReference>
<dbReference type="Gene3D" id="2.40.70.10">
    <property type="entry name" value="Acid Proteases"/>
    <property type="match status" value="1"/>
</dbReference>
<dbReference type="PROSITE" id="PS50878">
    <property type="entry name" value="RT_POL"/>
    <property type="match status" value="1"/>
</dbReference>
<feature type="compositionally biased region" description="Basic and acidic residues" evidence="8">
    <location>
        <begin position="9"/>
        <end position="18"/>
    </location>
</feature>
<dbReference type="Gene3D" id="3.10.10.10">
    <property type="entry name" value="HIV Type 1 Reverse Transcriptase, subunit A, domain 1"/>
    <property type="match status" value="1"/>
</dbReference>
<evidence type="ECO:0000256" key="2">
    <source>
        <dbReference type="ARBA" id="ARBA00022679"/>
    </source>
</evidence>
<dbReference type="PANTHER" id="PTHR37984">
    <property type="entry name" value="PROTEIN CBG26694"/>
    <property type="match status" value="1"/>
</dbReference>
<dbReference type="InterPro" id="IPR043128">
    <property type="entry name" value="Rev_trsase/Diguanyl_cyclase"/>
</dbReference>
<dbReference type="InterPro" id="IPR043502">
    <property type="entry name" value="DNA/RNA_pol_sf"/>
</dbReference>
<keyword evidence="7" id="KW-0695">RNA-directed DNA polymerase</keyword>
<dbReference type="GO" id="GO:0004519">
    <property type="term" value="F:endonuclease activity"/>
    <property type="evidence" value="ECO:0007669"/>
    <property type="project" value="UniProtKB-KW"/>
</dbReference>
<evidence type="ECO:0000256" key="3">
    <source>
        <dbReference type="ARBA" id="ARBA00022695"/>
    </source>
</evidence>
<evidence type="ECO:0000313" key="11">
    <source>
        <dbReference type="Proteomes" id="UP000266841"/>
    </source>
</evidence>
<evidence type="ECO:0000313" key="10">
    <source>
        <dbReference type="EMBL" id="EJK49606.1"/>
    </source>
</evidence>
<keyword evidence="6" id="KW-0378">Hydrolase</keyword>
<protein>
    <recommendedName>
        <fullName evidence="1">RNA-directed DNA polymerase</fullName>
        <ecNumber evidence="1">2.7.7.49</ecNumber>
    </recommendedName>
</protein>
<comment type="caution">
    <text evidence="10">The sequence shown here is derived from an EMBL/GenBank/DDBJ whole genome shotgun (WGS) entry which is preliminary data.</text>
</comment>
<dbReference type="PANTHER" id="PTHR37984:SF5">
    <property type="entry name" value="PROTEIN NYNRIN-LIKE"/>
    <property type="match status" value="1"/>
</dbReference>
<evidence type="ECO:0000256" key="5">
    <source>
        <dbReference type="ARBA" id="ARBA00022759"/>
    </source>
</evidence>
<dbReference type="InterPro" id="IPR021109">
    <property type="entry name" value="Peptidase_aspartic_dom_sf"/>
</dbReference>
<dbReference type="InterPro" id="IPR050951">
    <property type="entry name" value="Retrovirus_Pol_polyprotein"/>
</dbReference>
<feature type="compositionally biased region" description="Basic residues" evidence="8">
    <location>
        <begin position="75"/>
        <end position="87"/>
    </location>
</feature>
<dbReference type="Pfam" id="PF17917">
    <property type="entry name" value="RT_RNaseH"/>
    <property type="match status" value="1"/>
</dbReference>
<evidence type="ECO:0000256" key="6">
    <source>
        <dbReference type="ARBA" id="ARBA00022801"/>
    </source>
</evidence>